<dbReference type="RefSeq" id="WP_148701842.1">
    <property type="nucleotide sequence ID" value="NZ_CP007174.1"/>
</dbReference>
<accession>A0A075N1U7</accession>
<evidence type="ECO:0000313" key="4">
    <source>
        <dbReference type="Proteomes" id="UP000028194"/>
    </source>
</evidence>
<proteinExistence type="predicted"/>
<gene>
    <name evidence="3" type="ORF">NTE_03401</name>
</gene>
<keyword evidence="4" id="KW-1185">Reference proteome</keyword>
<dbReference type="STRING" id="1459636.NTE_03401"/>
<dbReference type="Proteomes" id="UP000028194">
    <property type="component" value="Chromosome"/>
</dbReference>
<dbReference type="GeneID" id="41599047"/>
<dbReference type="EMBL" id="CP007174">
    <property type="protein sequence ID" value="AIF85429.1"/>
    <property type="molecule type" value="Genomic_DNA"/>
</dbReference>
<organism evidence="3 4">
    <name type="scientific">Candidatus Nitrososphaera evergladensis SR1</name>
    <dbReference type="NCBI Taxonomy" id="1459636"/>
    <lineage>
        <taxon>Archaea</taxon>
        <taxon>Nitrososphaerota</taxon>
        <taxon>Nitrososphaeria</taxon>
        <taxon>Nitrososphaerales</taxon>
        <taxon>Nitrososphaeraceae</taxon>
        <taxon>Nitrososphaera</taxon>
    </lineage>
</organism>
<keyword evidence="2" id="KW-0812">Transmembrane</keyword>
<dbReference type="HOGENOM" id="CLU_1253522_0_0_2"/>
<feature type="region of interest" description="Disordered" evidence="1">
    <location>
        <begin position="68"/>
        <end position="109"/>
    </location>
</feature>
<keyword evidence="2" id="KW-0472">Membrane</keyword>
<dbReference type="AlphaFoldDB" id="A0A075N1U7"/>
<name>A0A075N1U7_9ARCH</name>
<reference evidence="3 4" key="1">
    <citation type="journal article" date="2014" name="PLoS ONE">
        <title>Genome Sequence of Candidatus Nitrososphaera evergladensis from Group I.1b Enriched from Everglades Soil Reveals Novel Genomic Features of the Ammonia-Oxidizing Archaea.</title>
        <authorList>
            <person name="Zhalnina K.V."/>
            <person name="Dias R."/>
            <person name="Leonard M.T."/>
            <person name="Dorr de Quadros P."/>
            <person name="Camargo F.A."/>
            <person name="Drew J.C."/>
            <person name="Farmerie W.G."/>
            <person name="Daroub S.H."/>
            <person name="Triplett E.W."/>
        </authorList>
    </citation>
    <scope>NUCLEOTIDE SEQUENCE [LARGE SCALE GENOMIC DNA]</scope>
    <source>
        <strain evidence="3 4">SR1</strain>
    </source>
</reference>
<keyword evidence="2" id="KW-1133">Transmembrane helix</keyword>
<protein>
    <submittedName>
        <fullName evidence="3">Uncharacterized protein</fullName>
    </submittedName>
</protein>
<evidence type="ECO:0000256" key="2">
    <source>
        <dbReference type="SAM" id="Phobius"/>
    </source>
</evidence>
<evidence type="ECO:0000313" key="3">
    <source>
        <dbReference type="EMBL" id="AIF85429.1"/>
    </source>
</evidence>
<feature type="transmembrane region" description="Helical" evidence="2">
    <location>
        <begin position="196"/>
        <end position="217"/>
    </location>
</feature>
<feature type="compositionally biased region" description="Gly residues" evidence="1">
    <location>
        <begin position="81"/>
        <end position="97"/>
    </location>
</feature>
<evidence type="ECO:0000256" key="1">
    <source>
        <dbReference type="SAM" id="MobiDB-lite"/>
    </source>
</evidence>
<dbReference type="KEGG" id="nev:NTE_03401"/>
<sequence length="220" mass="21343">MSSVVLSPLVTTAGPSSLFPLFGLGGNVPEGSLGDSINKATLKALDNIRAAVGISGFVVDNAVATPKAKDVSKSSSTGGNAPSGGGGGGGMSRGSGAGDDKPPAAGRPARLSDFKTALKIGATGAAVAGAGLAVNETAKQLGQTANDAVATTGEVIKNISDSVGKGLDSASQAVGDALSPITDPLGLSDPETRKNIGGLVIGVLVVGIIGFGLFMVMSRK</sequence>